<dbReference type="PROSITE" id="PS50011">
    <property type="entry name" value="PROTEIN_KINASE_DOM"/>
    <property type="match status" value="1"/>
</dbReference>
<evidence type="ECO:0000313" key="6">
    <source>
        <dbReference type="Ensembl" id="ENSSDUP00000015588.1"/>
    </source>
</evidence>
<dbReference type="GeneTree" id="ENSGT00940000157041"/>
<dbReference type="InterPro" id="IPR011009">
    <property type="entry name" value="Kinase-like_dom_sf"/>
</dbReference>
<dbReference type="Proteomes" id="UP000261420">
    <property type="component" value="Unplaced"/>
</dbReference>
<dbReference type="SUPFAM" id="SSF56112">
    <property type="entry name" value="Protein kinase-like (PK-like)"/>
    <property type="match status" value="1"/>
</dbReference>
<dbReference type="PROSITE" id="PS00107">
    <property type="entry name" value="PROTEIN_KINASE_ATP"/>
    <property type="match status" value="1"/>
</dbReference>
<dbReference type="SMART" id="SM00220">
    <property type="entry name" value="S_TKc"/>
    <property type="match status" value="1"/>
</dbReference>
<feature type="domain" description="Protein kinase" evidence="5">
    <location>
        <begin position="92"/>
        <end position="331"/>
    </location>
</feature>
<reference evidence="6" key="1">
    <citation type="submission" date="2025-08" db="UniProtKB">
        <authorList>
            <consortium name="Ensembl"/>
        </authorList>
    </citation>
    <scope>IDENTIFICATION</scope>
</reference>
<protein>
    <submittedName>
        <fullName evidence="6">Si:ch211-27e6.1</fullName>
    </submittedName>
</protein>
<evidence type="ECO:0000313" key="7">
    <source>
        <dbReference type="Proteomes" id="UP000261420"/>
    </source>
</evidence>
<evidence type="ECO:0000256" key="1">
    <source>
        <dbReference type="ARBA" id="ARBA00022741"/>
    </source>
</evidence>
<proteinExistence type="inferred from homology"/>
<sequence>MGCGNSKVLPEASKKSYVSVVQSLVAFSKAHGGDDDEPKKRLEKQRGPWFSTSVKCHQPPSNSQQLIIRDGRQQDKAAKYKDKFDPRVTARYDIKALIGRGSFSRVVRVEHRATRQPFAIKMMEVEAPEGREVCASELAVLQRVSHANVIQLIEVFQFPQRVYMVLELATGGELLDRVVSRGHFTERDATQALRMVLAGVGYLHDLGITHRDLKPENLLYYHPGADSRLMGTTCGTPEYMAPEVLLRKPYTCAVDMWALGVITYIVLSGSMPFEEDSRTRLYRSIVRGKYSFHGDPWPSVSNLAKDFIQRLLALDSATRLTADQAIRHCWVVTMAASSSVRNLHRSISQNLRQRASRSTSRCASSNSKREIRLVAFSVQFSMFLNLTAYPLISLLNKFNQSINCVVVAATVTDQSSSIA</sequence>
<organism evidence="6 7">
    <name type="scientific">Seriola dumerili</name>
    <name type="common">Greater amberjack</name>
    <name type="synonym">Caranx dumerili</name>
    <dbReference type="NCBI Taxonomy" id="41447"/>
    <lineage>
        <taxon>Eukaryota</taxon>
        <taxon>Metazoa</taxon>
        <taxon>Chordata</taxon>
        <taxon>Craniata</taxon>
        <taxon>Vertebrata</taxon>
        <taxon>Euteleostomi</taxon>
        <taxon>Actinopterygii</taxon>
        <taxon>Neopterygii</taxon>
        <taxon>Teleostei</taxon>
        <taxon>Neoteleostei</taxon>
        <taxon>Acanthomorphata</taxon>
        <taxon>Carangaria</taxon>
        <taxon>Carangiformes</taxon>
        <taxon>Carangidae</taxon>
        <taxon>Seriola</taxon>
    </lineage>
</organism>
<evidence type="ECO:0000256" key="2">
    <source>
        <dbReference type="ARBA" id="ARBA00022840"/>
    </source>
</evidence>
<reference evidence="6" key="2">
    <citation type="submission" date="2025-09" db="UniProtKB">
        <authorList>
            <consortium name="Ensembl"/>
        </authorList>
    </citation>
    <scope>IDENTIFICATION</scope>
</reference>
<keyword evidence="2 3" id="KW-0067">ATP-binding</keyword>
<name>A0A3B4UBQ5_SERDU</name>
<dbReference type="Pfam" id="PF00069">
    <property type="entry name" value="Pkinase"/>
    <property type="match status" value="1"/>
</dbReference>
<dbReference type="PROSITE" id="PS00108">
    <property type="entry name" value="PROTEIN_KINASE_ST"/>
    <property type="match status" value="1"/>
</dbReference>
<feature type="binding site" evidence="3">
    <location>
        <position position="121"/>
    </location>
    <ligand>
        <name>ATP</name>
        <dbReference type="ChEBI" id="CHEBI:30616"/>
    </ligand>
</feature>
<dbReference type="GO" id="GO:0004674">
    <property type="term" value="F:protein serine/threonine kinase activity"/>
    <property type="evidence" value="ECO:0007669"/>
    <property type="project" value="UniProtKB-KW"/>
</dbReference>
<dbReference type="Gene3D" id="1.10.510.10">
    <property type="entry name" value="Transferase(Phosphotransferase) domain 1"/>
    <property type="match status" value="1"/>
</dbReference>
<dbReference type="PANTHER" id="PTHR24347">
    <property type="entry name" value="SERINE/THREONINE-PROTEIN KINASE"/>
    <property type="match status" value="1"/>
</dbReference>
<comment type="similarity">
    <text evidence="4">Belongs to the protein kinase superfamily.</text>
</comment>
<evidence type="ECO:0000256" key="3">
    <source>
        <dbReference type="PROSITE-ProRule" id="PRU10141"/>
    </source>
</evidence>
<dbReference type="AlphaFoldDB" id="A0A3B4UBQ5"/>
<evidence type="ECO:0000256" key="4">
    <source>
        <dbReference type="RuleBase" id="RU000304"/>
    </source>
</evidence>
<dbReference type="InterPro" id="IPR017441">
    <property type="entry name" value="Protein_kinase_ATP_BS"/>
</dbReference>
<keyword evidence="4" id="KW-0418">Kinase</keyword>
<dbReference type="InterPro" id="IPR008271">
    <property type="entry name" value="Ser/Thr_kinase_AS"/>
</dbReference>
<dbReference type="GO" id="GO:0005524">
    <property type="term" value="F:ATP binding"/>
    <property type="evidence" value="ECO:0007669"/>
    <property type="project" value="UniProtKB-UniRule"/>
</dbReference>
<keyword evidence="4" id="KW-0808">Transferase</keyword>
<dbReference type="InterPro" id="IPR000719">
    <property type="entry name" value="Prot_kinase_dom"/>
</dbReference>
<evidence type="ECO:0000259" key="5">
    <source>
        <dbReference type="PROSITE" id="PS50011"/>
    </source>
</evidence>
<keyword evidence="1 3" id="KW-0547">Nucleotide-binding</keyword>
<accession>A0A3B4UBQ5</accession>
<dbReference type="FunFam" id="1.10.510.10:FF:000571">
    <property type="entry name" value="Maternal embryonic leucine zipper kinase"/>
    <property type="match status" value="1"/>
</dbReference>
<keyword evidence="7" id="KW-1185">Reference proteome</keyword>
<keyword evidence="4" id="KW-0723">Serine/threonine-protein kinase</keyword>
<dbReference type="Ensembl" id="ENSSDUT00000015875.1">
    <property type="protein sequence ID" value="ENSSDUP00000015588.1"/>
    <property type="gene ID" value="ENSSDUG00000011361.1"/>
</dbReference>